<dbReference type="InterPro" id="IPR003593">
    <property type="entry name" value="AAA+_ATPase"/>
</dbReference>
<sequence>MTTRLLNAENLRAAYRTPDGRQVFAVDDVSVYINEGEVLGVAGESGCGKSTLGAILSLTTRPPLYVESGTLEIDGKRQELGERSKIPRTWRGSVVSLLPQGAMNSISPTQRVRDLVFDVVRAHDRTVKRDEALDRARDRLKSLDLPVRVLDSYPHQLSGGMKQRTVTIISTLLNPRLLIADEPTSALDVSSQKALIDMLLQMLEQKIMSGVVFVTHDLPVLRTVSDRIAIMYAGKIVEVGDADEITERPRHPYAAALLSAVLVPEPRYREMRVFGIPGSPPNLLNPPSGCRFHPRCGVAYEECSHDEPPHVGDELRFSKCFWAKKHPGESVPLKAVTSESLADADPVVGSGVTAQSDHHDDEDGAAPAAMAESRADTSREVPTGGVSA</sequence>
<dbReference type="Gene3D" id="3.40.50.300">
    <property type="entry name" value="P-loop containing nucleotide triphosphate hydrolases"/>
    <property type="match status" value="1"/>
</dbReference>
<dbReference type="GO" id="GO:0016887">
    <property type="term" value="F:ATP hydrolysis activity"/>
    <property type="evidence" value="ECO:0007669"/>
    <property type="project" value="InterPro"/>
</dbReference>
<dbReference type="PANTHER" id="PTHR43067:SF3">
    <property type="entry name" value="MALTOSE ABC TRANSPORTER, ATP-BINDING PROTEIN"/>
    <property type="match status" value="1"/>
</dbReference>
<dbReference type="GO" id="GO:0005524">
    <property type="term" value="F:ATP binding"/>
    <property type="evidence" value="ECO:0007669"/>
    <property type="project" value="UniProtKB-KW"/>
</dbReference>
<evidence type="ECO:0000256" key="3">
    <source>
        <dbReference type="ARBA" id="ARBA00022840"/>
    </source>
</evidence>
<dbReference type="Pfam" id="PF08352">
    <property type="entry name" value="oligo_HPY"/>
    <property type="match status" value="1"/>
</dbReference>
<dbReference type="RefSeq" id="WP_091414418.1">
    <property type="nucleotide sequence ID" value="NZ_LT629749.1"/>
</dbReference>
<keyword evidence="1" id="KW-0813">Transport</keyword>
<dbReference type="SMART" id="SM00382">
    <property type="entry name" value="AAA"/>
    <property type="match status" value="1"/>
</dbReference>
<dbReference type="PANTHER" id="PTHR43067">
    <property type="entry name" value="OLIGOPEPTIDE/DIPEPTIDE ABC TRANSPORTER, ATPASE SUBUNIT"/>
    <property type="match status" value="1"/>
</dbReference>
<dbReference type="InterPro" id="IPR027417">
    <property type="entry name" value="P-loop_NTPase"/>
</dbReference>
<proteinExistence type="predicted"/>
<dbReference type="NCBIfam" id="TIGR01727">
    <property type="entry name" value="oligo_HPY"/>
    <property type="match status" value="1"/>
</dbReference>
<dbReference type="PROSITE" id="PS50893">
    <property type="entry name" value="ABC_TRANSPORTER_2"/>
    <property type="match status" value="1"/>
</dbReference>
<reference evidence="6 7" key="1">
    <citation type="submission" date="2016-10" db="EMBL/GenBank/DDBJ databases">
        <authorList>
            <person name="de Groot N.N."/>
        </authorList>
    </citation>
    <scope>NUCLEOTIDE SEQUENCE [LARGE SCALE GENOMIC DNA]</scope>
    <source>
        <strain evidence="6 7">DSM 21741</strain>
    </source>
</reference>
<protein>
    <submittedName>
        <fullName evidence="6">Peptide/nickel transport system ATP-binding protein</fullName>
    </submittedName>
</protein>
<dbReference type="InterPro" id="IPR013563">
    <property type="entry name" value="Oligopep_ABC_C"/>
</dbReference>
<dbReference type="Proteomes" id="UP000199092">
    <property type="component" value="Chromosome I"/>
</dbReference>
<evidence type="ECO:0000256" key="1">
    <source>
        <dbReference type="ARBA" id="ARBA00022448"/>
    </source>
</evidence>
<dbReference type="GO" id="GO:0015833">
    <property type="term" value="P:peptide transport"/>
    <property type="evidence" value="ECO:0007669"/>
    <property type="project" value="InterPro"/>
</dbReference>
<dbReference type="CDD" id="cd03257">
    <property type="entry name" value="ABC_NikE_OppD_transporters"/>
    <property type="match status" value="1"/>
</dbReference>
<gene>
    <name evidence="6" type="ORF">SAMN04488543_3488</name>
</gene>
<evidence type="ECO:0000313" key="6">
    <source>
        <dbReference type="EMBL" id="SDT26238.1"/>
    </source>
</evidence>
<evidence type="ECO:0000256" key="2">
    <source>
        <dbReference type="ARBA" id="ARBA00022741"/>
    </source>
</evidence>
<keyword evidence="7" id="KW-1185">Reference proteome</keyword>
<evidence type="ECO:0000259" key="5">
    <source>
        <dbReference type="PROSITE" id="PS50893"/>
    </source>
</evidence>
<keyword evidence="2" id="KW-0547">Nucleotide-binding</keyword>
<dbReference type="STRING" id="546871.SAMN04488543_3488"/>
<keyword evidence="3 6" id="KW-0067">ATP-binding</keyword>
<organism evidence="6 7">
    <name type="scientific">Friedmanniella luteola</name>
    <dbReference type="NCBI Taxonomy" id="546871"/>
    <lineage>
        <taxon>Bacteria</taxon>
        <taxon>Bacillati</taxon>
        <taxon>Actinomycetota</taxon>
        <taxon>Actinomycetes</taxon>
        <taxon>Propionibacteriales</taxon>
        <taxon>Nocardioidaceae</taxon>
        <taxon>Friedmanniella</taxon>
    </lineage>
</organism>
<dbReference type="EMBL" id="LT629749">
    <property type="protein sequence ID" value="SDT26238.1"/>
    <property type="molecule type" value="Genomic_DNA"/>
</dbReference>
<feature type="region of interest" description="Disordered" evidence="4">
    <location>
        <begin position="342"/>
        <end position="388"/>
    </location>
</feature>
<evidence type="ECO:0000256" key="4">
    <source>
        <dbReference type="SAM" id="MobiDB-lite"/>
    </source>
</evidence>
<dbReference type="OrthoDB" id="3677453at2"/>
<dbReference type="SUPFAM" id="SSF52540">
    <property type="entry name" value="P-loop containing nucleoside triphosphate hydrolases"/>
    <property type="match status" value="1"/>
</dbReference>
<accession>A0A1H1YXV6</accession>
<dbReference type="Pfam" id="PF00005">
    <property type="entry name" value="ABC_tran"/>
    <property type="match status" value="1"/>
</dbReference>
<dbReference type="InterPro" id="IPR003439">
    <property type="entry name" value="ABC_transporter-like_ATP-bd"/>
</dbReference>
<dbReference type="AlphaFoldDB" id="A0A1H1YXV6"/>
<feature type="domain" description="ABC transporter" evidence="5">
    <location>
        <begin position="6"/>
        <end position="258"/>
    </location>
</feature>
<name>A0A1H1YXV6_9ACTN</name>
<evidence type="ECO:0000313" key="7">
    <source>
        <dbReference type="Proteomes" id="UP000199092"/>
    </source>
</evidence>